<dbReference type="AlphaFoldDB" id="A0A7R9QBZ3"/>
<keyword evidence="2" id="KW-1185">Reference proteome</keyword>
<reference evidence="1" key="1">
    <citation type="submission" date="2020-11" db="EMBL/GenBank/DDBJ databases">
        <authorList>
            <person name="Tran Van P."/>
        </authorList>
    </citation>
    <scope>NUCLEOTIDE SEQUENCE</scope>
</reference>
<sequence length="185" mass="20862">PQVLRLGLILDYNIETVRAITNETINRLVDDFKQQLVSNVSVETHIISDFADFENDVEEDPSVCKQLMVIISALKCAKTKILYSLLRENCPSTLLLSVIENNCMRPPADQGLGFPVMKSINDIIPMLIDMKYDFMSEWDHIHLIHDHRLDTKTLDDLIKGLKGVSGSGIRGTTVTTYRLTITGDE</sequence>
<dbReference type="EMBL" id="OC877819">
    <property type="protein sequence ID" value="CAD7640242.1"/>
    <property type="molecule type" value="Genomic_DNA"/>
</dbReference>
<name>A0A7R9QBZ3_9ACAR</name>
<protein>
    <submittedName>
        <fullName evidence="1">Uncharacterized protein</fullName>
    </submittedName>
</protein>
<dbReference type="EMBL" id="CAJPIZ010023244">
    <property type="protein sequence ID" value="CAG2118168.1"/>
    <property type="molecule type" value="Genomic_DNA"/>
</dbReference>
<proteinExistence type="predicted"/>
<evidence type="ECO:0000313" key="1">
    <source>
        <dbReference type="EMBL" id="CAD7640242.1"/>
    </source>
</evidence>
<gene>
    <name evidence="1" type="ORF">OSB1V03_LOCUS18120</name>
</gene>
<evidence type="ECO:0000313" key="2">
    <source>
        <dbReference type="Proteomes" id="UP000759131"/>
    </source>
</evidence>
<dbReference type="OrthoDB" id="6432160at2759"/>
<organism evidence="1">
    <name type="scientific">Medioppia subpectinata</name>
    <dbReference type="NCBI Taxonomy" id="1979941"/>
    <lineage>
        <taxon>Eukaryota</taxon>
        <taxon>Metazoa</taxon>
        <taxon>Ecdysozoa</taxon>
        <taxon>Arthropoda</taxon>
        <taxon>Chelicerata</taxon>
        <taxon>Arachnida</taxon>
        <taxon>Acari</taxon>
        <taxon>Acariformes</taxon>
        <taxon>Sarcoptiformes</taxon>
        <taxon>Oribatida</taxon>
        <taxon>Brachypylina</taxon>
        <taxon>Oppioidea</taxon>
        <taxon>Oppiidae</taxon>
        <taxon>Medioppia</taxon>
    </lineage>
</organism>
<feature type="non-terminal residue" evidence="1">
    <location>
        <position position="185"/>
    </location>
</feature>
<feature type="non-terminal residue" evidence="1">
    <location>
        <position position="1"/>
    </location>
</feature>
<dbReference type="Proteomes" id="UP000759131">
    <property type="component" value="Unassembled WGS sequence"/>
</dbReference>
<accession>A0A7R9QBZ3</accession>